<accession>A0AAP9HBF8</accession>
<proteinExistence type="predicted"/>
<dbReference type="RefSeq" id="WP_004633695.1">
    <property type="nucleotide sequence ID" value="NZ_CP046314.1"/>
</dbReference>
<evidence type="ECO:0000256" key="1">
    <source>
        <dbReference type="SAM" id="Phobius"/>
    </source>
</evidence>
<keyword evidence="1" id="KW-1133">Transmembrane helix</keyword>
<dbReference type="Proteomes" id="UP000425411">
    <property type="component" value="Chromosome"/>
</dbReference>
<feature type="transmembrane region" description="Helical" evidence="1">
    <location>
        <begin position="20"/>
        <end position="37"/>
    </location>
</feature>
<name>A0AAP9HBF8_9BACL</name>
<keyword evidence="3" id="KW-1185">Reference proteome</keyword>
<reference evidence="2 3" key="1">
    <citation type="submission" date="2019-11" db="EMBL/GenBank/DDBJ databases">
        <title>FDA dAtabase for Regulatory Grade micrObial Sequences (FDA-ARGOS): Supporting development and validation of Infectious Disease Dx tests.</title>
        <authorList>
            <person name="Turner S."/>
            <person name="Byrd R."/>
            <person name="Tallon L."/>
            <person name="Sadzewicz L."/>
            <person name="Vavikolanu K."/>
            <person name="Mehta A."/>
            <person name="Aluvathingal J."/>
            <person name="Nadendla S."/>
            <person name="Myers T."/>
            <person name="Yan Y."/>
            <person name="Sichtig H."/>
        </authorList>
    </citation>
    <scope>NUCLEOTIDE SEQUENCE [LARGE SCALE GENOMIC DNA]</scope>
    <source>
        <strain evidence="2 3">FDAARGOS_741</strain>
    </source>
</reference>
<organism evidence="2 3">
    <name type="scientific">Gemella morbillorum</name>
    <dbReference type="NCBI Taxonomy" id="29391"/>
    <lineage>
        <taxon>Bacteria</taxon>
        <taxon>Bacillati</taxon>
        <taxon>Bacillota</taxon>
        <taxon>Bacilli</taxon>
        <taxon>Bacillales</taxon>
        <taxon>Gemellaceae</taxon>
        <taxon>Gemella</taxon>
    </lineage>
</organism>
<sequence>MIEWIEYFLIGLEEIWKNRLFRHATITLLVIFMLIIFRRCNIVRQSKGSFFAPYHIADGKLYIHNAFVIRKRIIPLKEIKCIRISCFRGRSGGGKRYMLYIDNKQGKTTAIIFGKDKKNDKLIEELIKESRRHGVKITNMSTFLKF</sequence>
<keyword evidence="1" id="KW-0472">Membrane</keyword>
<gene>
    <name evidence="2" type="ORF">FOC49_01160</name>
</gene>
<evidence type="ECO:0000313" key="2">
    <source>
        <dbReference type="EMBL" id="QGS08585.1"/>
    </source>
</evidence>
<evidence type="ECO:0000313" key="3">
    <source>
        <dbReference type="Proteomes" id="UP000425411"/>
    </source>
</evidence>
<keyword evidence="1" id="KW-0812">Transmembrane</keyword>
<dbReference type="EMBL" id="CP046314">
    <property type="protein sequence ID" value="QGS08585.1"/>
    <property type="molecule type" value="Genomic_DNA"/>
</dbReference>
<protein>
    <submittedName>
        <fullName evidence="2">Uncharacterized protein</fullName>
    </submittedName>
</protein>
<dbReference type="AlphaFoldDB" id="A0AAP9HBF8"/>